<sequence>MSTFLYCCESLRIACDATESPVIFNSKFREYGIKVLDGGTSYVEIAFCPWSGHRLPQSLRDEWFSRLEAQGLDPGIDPVPLEFQSERWYTTK</sequence>
<proteinExistence type="predicted"/>
<evidence type="ECO:0000313" key="3">
    <source>
        <dbReference type="Proteomes" id="UP000274358"/>
    </source>
</evidence>
<dbReference type="InterPro" id="IPR053918">
    <property type="entry name" value="DUF6980"/>
</dbReference>
<dbReference type="RefSeq" id="WP_126687113.1">
    <property type="nucleotide sequence ID" value="NZ_RYYV01000037.1"/>
</dbReference>
<dbReference type="Pfam" id="PF22400">
    <property type="entry name" value="DUF6980"/>
    <property type="match status" value="1"/>
</dbReference>
<accession>A0A432LZG5</accession>
<dbReference type="Proteomes" id="UP000274358">
    <property type="component" value="Unassembled WGS sequence"/>
</dbReference>
<dbReference type="EMBL" id="RYYV01000037">
    <property type="protein sequence ID" value="RUL69170.1"/>
    <property type="molecule type" value="Genomic_DNA"/>
</dbReference>
<keyword evidence="3" id="KW-1185">Reference proteome</keyword>
<dbReference type="AlphaFoldDB" id="A0A432LZG5"/>
<reference evidence="2 3" key="1">
    <citation type="submission" date="2018-12" db="EMBL/GenBank/DDBJ databases">
        <title>Dyella dinghuensis sp. nov. DHOA06 and Dyella choica sp. nov. 4M-K27, isolated from forest soil.</title>
        <authorList>
            <person name="Qiu L.-H."/>
            <person name="Gao Z.-H."/>
        </authorList>
    </citation>
    <scope>NUCLEOTIDE SEQUENCE [LARGE SCALE GENOMIC DNA]</scope>
    <source>
        <strain evidence="2 3">4M-K27</strain>
    </source>
</reference>
<name>A0A432LZG5_9GAMM</name>
<feature type="domain" description="DUF6980" evidence="1">
    <location>
        <begin position="7"/>
        <end position="90"/>
    </location>
</feature>
<protein>
    <recommendedName>
        <fullName evidence="1">DUF6980 domain-containing protein</fullName>
    </recommendedName>
</protein>
<gene>
    <name evidence="2" type="ORF">EKH80_22845</name>
</gene>
<comment type="caution">
    <text evidence="2">The sequence shown here is derived from an EMBL/GenBank/DDBJ whole genome shotgun (WGS) entry which is preliminary data.</text>
</comment>
<evidence type="ECO:0000313" key="2">
    <source>
        <dbReference type="EMBL" id="RUL69170.1"/>
    </source>
</evidence>
<evidence type="ECO:0000259" key="1">
    <source>
        <dbReference type="Pfam" id="PF22400"/>
    </source>
</evidence>
<organism evidence="2 3">
    <name type="scientific">Dyella choica</name>
    <dbReference type="NCBI Taxonomy" id="1927959"/>
    <lineage>
        <taxon>Bacteria</taxon>
        <taxon>Pseudomonadati</taxon>
        <taxon>Pseudomonadota</taxon>
        <taxon>Gammaproteobacteria</taxon>
        <taxon>Lysobacterales</taxon>
        <taxon>Rhodanobacteraceae</taxon>
        <taxon>Dyella</taxon>
    </lineage>
</organism>